<sequence length="336" mass="37883">FESVQCSPAPVTVSLCIFFIPLGLPQSTHQFTNLFDTRSSRIVANTNEGVHHISSTMRSDPMPIDPASELSNPIQALQQSSLIELTEVFTRFTGAAYPMKSRTPQVAATSAHEVINGGIIPPQLPNLPFWICPYNKYAPQNPSDFGYGDVNAHIFRPLHQSPLIYRRFEITETTTSLYARKAARIPLYLRKGIPRDIDKNANTPQSKRLLHQQESSNEIDNLLKWNPSNEKHRGNVPALSNETSRGELSLSLVNSALREVEFDPDRHVERWQRSSTPKHNIKNGVSDWEMRLNLSPIVHMPTSPPMLSRRERSEAVPPIVFERLCPIGLSSCLYRA</sequence>
<dbReference type="WBParaSite" id="PgR045_g025_t09">
    <property type="protein sequence ID" value="PgR045_g025_t09"/>
    <property type="gene ID" value="PgR045_g025"/>
</dbReference>
<protein>
    <submittedName>
        <fullName evidence="2 3">Uncharacterized protein</fullName>
    </submittedName>
</protein>
<evidence type="ECO:0000313" key="3">
    <source>
        <dbReference type="WBParaSite" id="PgR045_g025_t08"/>
    </source>
</evidence>
<evidence type="ECO:0000313" key="1">
    <source>
        <dbReference type="Proteomes" id="UP000887569"/>
    </source>
</evidence>
<dbReference type="AlphaFoldDB" id="A0A915BL06"/>
<evidence type="ECO:0000313" key="2">
    <source>
        <dbReference type="WBParaSite" id="PgR045_g025_t07"/>
    </source>
</evidence>
<organism evidence="1 3">
    <name type="scientific">Parascaris univalens</name>
    <name type="common">Nematode worm</name>
    <dbReference type="NCBI Taxonomy" id="6257"/>
    <lineage>
        <taxon>Eukaryota</taxon>
        <taxon>Metazoa</taxon>
        <taxon>Ecdysozoa</taxon>
        <taxon>Nematoda</taxon>
        <taxon>Chromadorea</taxon>
        <taxon>Rhabditida</taxon>
        <taxon>Spirurina</taxon>
        <taxon>Ascaridomorpha</taxon>
        <taxon>Ascaridoidea</taxon>
        <taxon>Ascarididae</taxon>
        <taxon>Parascaris</taxon>
    </lineage>
</organism>
<reference evidence="2 3" key="1">
    <citation type="submission" date="2022-11" db="UniProtKB">
        <authorList>
            <consortium name="WormBaseParasite"/>
        </authorList>
    </citation>
    <scope>IDENTIFICATION</scope>
</reference>
<dbReference type="WBParaSite" id="PgR045_g025_t07">
    <property type="protein sequence ID" value="PgR045_g025_t07"/>
    <property type="gene ID" value="PgR045_g025"/>
</dbReference>
<keyword evidence="1" id="KW-1185">Reference proteome</keyword>
<proteinExistence type="predicted"/>
<dbReference type="WBParaSite" id="PgR045_g025_t08">
    <property type="protein sequence ID" value="PgR045_g025_t08"/>
    <property type="gene ID" value="PgR045_g025"/>
</dbReference>
<accession>A0A915BL06</accession>
<name>A0A915BL06_PARUN</name>
<dbReference type="Proteomes" id="UP000887569">
    <property type="component" value="Unplaced"/>
</dbReference>